<proteinExistence type="predicted"/>
<comment type="caution">
    <text evidence="1">The sequence shown here is derived from an EMBL/GenBank/DDBJ whole genome shotgun (WGS) entry which is preliminary data.</text>
</comment>
<name>A0A921JNA5_LACJH</name>
<evidence type="ECO:0000313" key="1">
    <source>
        <dbReference type="EMBL" id="HJE49219.1"/>
    </source>
</evidence>
<organism evidence="1 2">
    <name type="scientific">Lactobacillus johnsonii</name>
    <dbReference type="NCBI Taxonomy" id="33959"/>
    <lineage>
        <taxon>Bacteria</taxon>
        <taxon>Bacillati</taxon>
        <taxon>Bacillota</taxon>
        <taxon>Bacilli</taxon>
        <taxon>Lactobacillales</taxon>
        <taxon>Lactobacillaceae</taxon>
        <taxon>Lactobacillus</taxon>
    </lineage>
</organism>
<dbReference type="Pfam" id="PF05657">
    <property type="entry name" value="DUF806"/>
    <property type="match status" value="1"/>
</dbReference>
<dbReference type="Proteomes" id="UP000732527">
    <property type="component" value="Unassembled WGS sequence"/>
</dbReference>
<accession>A0A921JNA5</accession>
<dbReference type="InterPro" id="IPR008524">
    <property type="entry name" value="DUF806"/>
</dbReference>
<gene>
    <name evidence="1" type="ORF">K8V69_03430</name>
</gene>
<sequence>MISPPITEVYKLIANQDYDWLDLLASGNKAPDATGKYTSILIRNADETPDGIRNNRSTLIRFRIEIQIFFKKGFSQNIYEKRQVIEDLLQDDGWILSDERPPVPDPKTQQTFMTIYFIKNYRRK</sequence>
<evidence type="ECO:0000313" key="2">
    <source>
        <dbReference type="Proteomes" id="UP000732527"/>
    </source>
</evidence>
<dbReference type="AlphaFoldDB" id="A0A921JNA5"/>
<dbReference type="EMBL" id="DYYQ01000017">
    <property type="protein sequence ID" value="HJE49219.1"/>
    <property type="molecule type" value="Genomic_DNA"/>
</dbReference>
<reference evidence="1" key="2">
    <citation type="submission" date="2021-09" db="EMBL/GenBank/DDBJ databases">
        <authorList>
            <person name="Gilroy R."/>
        </authorList>
    </citation>
    <scope>NUCLEOTIDE SEQUENCE</scope>
    <source>
        <strain evidence="1">CHK192-2623</strain>
    </source>
</reference>
<reference evidence="1" key="1">
    <citation type="journal article" date="2021" name="PeerJ">
        <title>Extensive microbial diversity within the chicken gut microbiome revealed by metagenomics and culture.</title>
        <authorList>
            <person name="Gilroy R."/>
            <person name="Ravi A."/>
            <person name="Getino M."/>
            <person name="Pursley I."/>
            <person name="Horton D.L."/>
            <person name="Alikhan N.F."/>
            <person name="Baker D."/>
            <person name="Gharbi K."/>
            <person name="Hall N."/>
            <person name="Watson M."/>
            <person name="Adriaenssens E.M."/>
            <person name="Foster-Nyarko E."/>
            <person name="Jarju S."/>
            <person name="Secka A."/>
            <person name="Antonio M."/>
            <person name="Oren A."/>
            <person name="Chaudhuri R.R."/>
            <person name="La Ragione R."/>
            <person name="Hildebrand F."/>
            <person name="Pallen M.J."/>
        </authorList>
    </citation>
    <scope>NUCLEOTIDE SEQUENCE</scope>
    <source>
        <strain evidence="1">CHK192-2623</strain>
    </source>
</reference>
<protein>
    <submittedName>
        <fullName evidence="1">DUF806 family protein</fullName>
    </submittedName>
</protein>